<organism evidence="1 2">
    <name type="scientific">Acinetobacter baylyi (strain ATCC 33305 / BD413 / ADP1)</name>
    <dbReference type="NCBI Taxonomy" id="62977"/>
    <lineage>
        <taxon>Bacteria</taxon>
        <taxon>Pseudomonadati</taxon>
        <taxon>Pseudomonadota</taxon>
        <taxon>Gammaproteobacteria</taxon>
        <taxon>Moraxellales</taxon>
        <taxon>Moraxellaceae</taxon>
        <taxon>Acinetobacter</taxon>
    </lineage>
</organism>
<dbReference type="KEGG" id="aci:ACIAD0949"/>
<dbReference type="EMBL" id="CR543861">
    <property type="protein sequence ID" value="CAG67844.1"/>
    <property type="molecule type" value="Genomic_DNA"/>
</dbReference>
<reference evidence="1 2" key="1">
    <citation type="journal article" date="2004" name="Nucleic Acids Res.">
        <title>Unique features revealed by the genome sequence of Acinetobacter sp. ADP1, a versatile and naturally transformation competent bacterium.</title>
        <authorList>
            <person name="Barbe V."/>
            <person name="Vallenet D."/>
            <person name="Fonknechten N."/>
            <person name="Kreimeyer A."/>
            <person name="Oztas S."/>
            <person name="Labarre L."/>
            <person name="Cruveiller S."/>
            <person name="Robert C."/>
            <person name="Duprat S."/>
            <person name="Wincker P."/>
            <person name="Ornston L.N."/>
            <person name="Weissenbach J."/>
            <person name="Marliere P."/>
            <person name="Cohen G.N."/>
            <person name="Medigue C."/>
        </authorList>
    </citation>
    <scope>NUCLEOTIDE SEQUENCE [LARGE SCALE GENOMIC DNA]</scope>
    <source>
        <strain evidence="2">ATCC 33305 / BD413 / ADP1</strain>
    </source>
</reference>
<accession>Q6FDL4</accession>
<evidence type="ECO:0000313" key="1">
    <source>
        <dbReference type="EMBL" id="CAG67844.1"/>
    </source>
</evidence>
<dbReference type="Proteomes" id="UP000000430">
    <property type="component" value="Chromosome"/>
</dbReference>
<dbReference type="BioCyc" id="ASP62977:ACIAD_RS04385-MONOMER"/>
<dbReference type="HOGENOM" id="CLU_139590_0_0_6"/>
<name>Q6FDL4_ACIAD</name>
<dbReference type="OrthoDB" id="6565706at2"/>
<dbReference type="InterPro" id="IPR049585">
    <property type="entry name" value="CdiI_EcoliA0-like"/>
</dbReference>
<dbReference type="eggNOG" id="ENOG5032ER2">
    <property type="taxonomic scope" value="Bacteria"/>
</dbReference>
<gene>
    <name evidence="1" type="ordered locus">ACIAD0949</name>
</gene>
<evidence type="ECO:0000313" key="2">
    <source>
        <dbReference type="Proteomes" id="UP000000430"/>
    </source>
</evidence>
<dbReference type="GeneID" id="45233404"/>
<dbReference type="STRING" id="202950.GCA_001485005_03300"/>
<dbReference type="CDD" id="cd20693">
    <property type="entry name" value="CdiI_EcoliA0-like"/>
    <property type="match status" value="1"/>
</dbReference>
<proteinExistence type="predicted"/>
<dbReference type="RefSeq" id="WP_004921946.1">
    <property type="nucleotide sequence ID" value="NC_005966.1"/>
</dbReference>
<dbReference type="AlphaFoldDB" id="Q6FDL4"/>
<dbReference type="Pfam" id="PF24172">
    <property type="entry name" value="CdiI_ImmP"/>
    <property type="match status" value="1"/>
</dbReference>
<protein>
    <submittedName>
        <fullName evidence="1">Uncharacterized protein</fullName>
    </submittedName>
</protein>
<sequence length="123" mass="14552">MSLFLECCDALSEDVEIMHNSDLALSMFNKYPMRLNNIDWTKIFYKDYEDMSLLLDDFKVYVDDKVFIMPDDKDIPVLKSNLRLVVYNIYEVMALSPKLFIFNKDIVLYPLFPTYIIRVGTLI</sequence>